<evidence type="ECO:0000313" key="3">
    <source>
        <dbReference type="Proteomes" id="UP001610334"/>
    </source>
</evidence>
<name>A0ABR4I2G5_9EURO</name>
<keyword evidence="3" id="KW-1185">Reference proteome</keyword>
<sequence length="149" mass="17164">MMSGRPPGQAQSTVTRSARSGVAIHQQIFHRRSIWNHRPTHSMLKSPRPVLVLYCWPPVPVAGKSSSRLVWKQPPMAACRGRSGDASSGNHWLCRASEGRRWKGTRCCFKRHLTRSVPFRAVAKRNRNWRTPNQSGGRRTLPKRWWFLE</sequence>
<reference evidence="2 3" key="1">
    <citation type="submission" date="2024-07" db="EMBL/GenBank/DDBJ databases">
        <title>Section-level genome sequencing and comparative genomics of Aspergillus sections Usti and Cavernicolus.</title>
        <authorList>
            <consortium name="Lawrence Berkeley National Laboratory"/>
            <person name="Nybo J.L."/>
            <person name="Vesth T.C."/>
            <person name="Theobald S."/>
            <person name="Frisvad J.C."/>
            <person name="Larsen T.O."/>
            <person name="Kjaerboelling I."/>
            <person name="Rothschild-Mancinelli K."/>
            <person name="Lyhne E.K."/>
            <person name="Kogle M.E."/>
            <person name="Barry K."/>
            <person name="Clum A."/>
            <person name="Na H."/>
            <person name="Ledsgaard L."/>
            <person name="Lin J."/>
            <person name="Lipzen A."/>
            <person name="Kuo A."/>
            <person name="Riley R."/>
            <person name="Mondo S."/>
            <person name="Labutti K."/>
            <person name="Haridas S."/>
            <person name="Pangalinan J."/>
            <person name="Salamov A.A."/>
            <person name="Simmons B.A."/>
            <person name="Magnuson J.K."/>
            <person name="Chen J."/>
            <person name="Drula E."/>
            <person name="Henrissat B."/>
            <person name="Wiebenga A."/>
            <person name="Lubbers R.J."/>
            <person name="Gomes A.C."/>
            <person name="Makela M.R."/>
            <person name="Stajich J."/>
            <person name="Grigoriev I.V."/>
            <person name="Mortensen U.H."/>
            <person name="De Vries R.P."/>
            <person name="Baker S.E."/>
            <person name="Andersen M.R."/>
        </authorList>
    </citation>
    <scope>NUCLEOTIDE SEQUENCE [LARGE SCALE GENOMIC DNA]</scope>
    <source>
        <strain evidence="2 3">CBS 588.65</strain>
    </source>
</reference>
<gene>
    <name evidence="2" type="ORF">BJX63DRAFT_175886</name>
</gene>
<dbReference type="EMBL" id="JBFXLT010000003">
    <property type="protein sequence ID" value="KAL2821947.1"/>
    <property type="molecule type" value="Genomic_DNA"/>
</dbReference>
<dbReference type="Proteomes" id="UP001610334">
    <property type="component" value="Unassembled WGS sequence"/>
</dbReference>
<feature type="region of interest" description="Disordered" evidence="1">
    <location>
        <begin position="1"/>
        <end position="21"/>
    </location>
</feature>
<accession>A0ABR4I2G5</accession>
<protein>
    <submittedName>
        <fullName evidence="2">Uncharacterized protein</fullName>
    </submittedName>
</protein>
<comment type="caution">
    <text evidence="2">The sequence shown here is derived from an EMBL/GenBank/DDBJ whole genome shotgun (WGS) entry which is preliminary data.</text>
</comment>
<evidence type="ECO:0000256" key="1">
    <source>
        <dbReference type="SAM" id="MobiDB-lite"/>
    </source>
</evidence>
<evidence type="ECO:0000313" key="2">
    <source>
        <dbReference type="EMBL" id="KAL2821947.1"/>
    </source>
</evidence>
<proteinExistence type="predicted"/>
<organism evidence="2 3">
    <name type="scientific">Aspergillus granulosus</name>
    <dbReference type="NCBI Taxonomy" id="176169"/>
    <lineage>
        <taxon>Eukaryota</taxon>
        <taxon>Fungi</taxon>
        <taxon>Dikarya</taxon>
        <taxon>Ascomycota</taxon>
        <taxon>Pezizomycotina</taxon>
        <taxon>Eurotiomycetes</taxon>
        <taxon>Eurotiomycetidae</taxon>
        <taxon>Eurotiales</taxon>
        <taxon>Aspergillaceae</taxon>
        <taxon>Aspergillus</taxon>
        <taxon>Aspergillus subgen. Nidulantes</taxon>
    </lineage>
</organism>
<feature type="compositionally biased region" description="Polar residues" evidence="1">
    <location>
        <begin position="9"/>
        <end position="18"/>
    </location>
</feature>